<protein>
    <submittedName>
        <fullName evidence="1">Uncharacterized protein</fullName>
    </submittedName>
</protein>
<accession>A0A481TXE4</accession>
<dbReference type="EMBL" id="MH790661">
    <property type="protein sequence ID" value="QBH85382.1"/>
    <property type="molecule type" value="Genomic_DNA"/>
</dbReference>
<organismHost>
    <name type="scientific">Homo sapiens</name>
    <name type="common">Human</name>
    <dbReference type="NCBI Taxonomy" id="9606"/>
</organismHost>
<reference evidence="1" key="1">
    <citation type="submission" date="2018-08" db="EMBL/GenBank/DDBJ databases">
        <title>HSV2 whole genome sequences from clinical isolates.</title>
        <authorList>
            <person name="Roychoudhury P."/>
            <person name="Greninger A.L."/>
            <person name="Jerome K.R."/>
            <person name="Johnston C."/>
            <person name="Wald A."/>
            <person name="Xie H."/>
        </authorList>
    </citation>
    <scope>NUCLEOTIDE SEQUENCE</scope>
    <source>
        <strain evidence="1">2000-3429</strain>
    </source>
</reference>
<name>A0A481TXE4_HHV2</name>
<proteinExistence type="predicted"/>
<sequence length="50" mass="5032">MEGREGVAGNRVRAGGCLVQLSGLRGRAVVRLASSGGRGAWECVVVCGAC</sequence>
<evidence type="ECO:0000313" key="1">
    <source>
        <dbReference type="EMBL" id="QBH85382.1"/>
    </source>
</evidence>
<dbReference type="EMBL" id="MH790661">
    <property type="protein sequence ID" value="QBH85407.1"/>
    <property type="molecule type" value="Genomic_DNA"/>
</dbReference>
<organism evidence="1">
    <name type="scientific">Human herpesvirus 2</name>
    <name type="common">HHV-2</name>
    <name type="synonym">Human herpes simplex virus 2</name>
    <dbReference type="NCBI Taxonomy" id="10310"/>
    <lineage>
        <taxon>Viruses</taxon>
        <taxon>Duplodnaviria</taxon>
        <taxon>Heunggongvirae</taxon>
        <taxon>Peploviricota</taxon>
        <taxon>Herviviricetes</taxon>
        <taxon>Herpesvirales</taxon>
        <taxon>Orthoherpesviridae</taxon>
        <taxon>Alphaherpesvirinae</taxon>
        <taxon>Simplexvirus</taxon>
        <taxon>Simplexvirus humanalpha2</taxon>
    </lineage>
</organism>